<dbReference type="SUPFAM" id="SSF56219">
    <property type="entry name" value="DNase I-like"/>
    <property type="match status" value="1"/>
</dbReference>
<dbReference type="Gene3D" id="3.60.10.10">
    <property type="entry name" value="Endonuclease/exonuclease/phosphatase"/>
    <property type="match status" value="1"/>
</dbReference>
<evidence type="ECO:0000313" key="3">
    <source>
        <dbReference type="Proteomes" id="UP001497516"/>
    </source>
</evidence>
<name>A0AAV2CU90_9ROSI</name>
<dbReference type="PANTHER" id="PTHR35218:SF9">
    <property type="entry name" value="ENDONUCLEASE_EXONUCLEASE_PHOSPHATASE DOMAIN-CONTAINING PROTEIN"/>
    <property type="match status" value="1"/>
</dbReference>
<organism evidence="2 3">
    <name type="scientific">Linum trigynum</name>
    <dbReference type="NCBI Taxonomy" id="586398"/>
    <lineage>
        <taxon>Eukaryota</taxon>
        <taxon>Viridiplantae</taxon>
        <taxon>Streptophyta</taxon>
        <taxon>Embryophyta</taxon>
        <taxon>Tracheophyta</taxon>
        <taxon>Spermatophyta</taxon>
        <taxon>Magnoliopsida</taxon>
        <taxon>eudicotyledons</taxon>
        <taxon>Gunneridae</taxon>
        <taxon>Pentapetalae</taxon>
        <taxon>rosids</taxon>
        <taxon>fabids</taxon>
        <taxon>Malpighiales</taxon>
        <taxon>Linaceae</taxon>
        <taxon>Linum</taxon>
    </lineage>
</organism>
<dbReference type="PANTHER" id="PTHR35218">
    <property type="entry name" value="RNASE H DOMAIN-CONTAINING PROTEIN"/>
    <property type="match status" value="1"/>
</dbReference>
<feature type="compositionally biased region" description="Polar residues" evidence="1">
    <location>
        <begin position="21"/>
        <end position="30"/>
    </location>
</feature>
<keyword evidence="3" id="KW-1185">Reference proteome</keyword>
<protein>
    <recommendedName>
        <fullName evidence="4">Exo_endo_phos domain-containing protein</fullName>
    </recommendedName>
</protein>
<feature type="compositionally biased region" description="Basic and acidic residues" evidence="1">
    <location>
        <begin position="1"/>
        <end position="10"/>
    </location>
</feature>
<evidence type="ECO:0000313" key="2">
    <source>
        <dbReference type="EMBL" id="CAL1360133.1"/>
    </source>
</evidence>
<dbReference type="InterPro" id="IPR036691">
    <property type="entry name" value="Endo/exonu/phosph_ase_sf"/>
</dbReference>
<proteinExistence type="predicted"/>
<evidence type="ECO:0008006" key="4">
    <source>
        <dbReference type="Google" id="ProtNLM"/>
    </source>
</evidence>
<accession>A0AAV2CU90</accession>
<gene>
    <name evidence="2" type="ORF">LTRI10_LOCUS7587</name>
</gene>
<dbReference type="AlphaFoldDB" id="A0AAV2CU90"/>
<feature type="region of interest" description="Disordered" evidence="1">
    <location>
        <begin position="1"/>
        <end position="33"/>
    </location>
</feature>
<dbReference type="EMBL" id="OZ034814">
    <property type="protein sequence ID" value="CAL1360133.1"/>
    <property type="molecule type" value="Genomic_DNA"/>
</dbReference>
<evidence type="ECO:0000256" key="1">
    <source>
        <dbReference type="SAM" id="MobiDB-lite"/>
    </source>
</evidence>
<dbReference type="Proteomes" id="UP001497516">
    <property type="component" value="Chromosome 10"/>
</dbReference>
<reference evidence="2 3" key="1">
    <citation type="submission" date="2024-04" db="EMBL/GenBank/DDBJ databases">
        <authorList>
            <person name="Fracassetti M."/>
        </authorList>
    </citation>
    <scope>NUCLEOTIDE SEQUENCE [LARGE SCALE GENOMIC DNA]</scope>
</reference>
<sequence length="173" mass="19943">METKQTKTENTETPNELGFTNCDSWPTDTSRGGRAGRLSVWWSEDVDLEFMYSSNHCIDMKITKEGGAIWRFTGVYGWPESNEKKNTWKLIGDLSNQWSGPWLCGGDFNEILSSEEKSGGQGRDERDMEAFRDCLADTDLKDLGFQGYCFTWENRWRNGGYIEERLDRFVASE</sequence>